<evidence type="ECO:0000313" key="9">
    <source>
        <dbReference type="Proteomes" id="UP001162780"/>
    </source>
</evidence>
<feature type="transmembrane region" description="Helical" evidence="7">
    <location>
        <begin position="182"/>
        <end position="201"/>
    </location>
</feature>
<dbReference type="InterPro" id="IPR051907">
    <property type="entry name" value="DoxX-like_oxidoreductase"/>
</dbReference>
<evidence type="ECO:0000256" key="6">
    <source>
        <dbReference type="ARBA" id="ARBA00023136"/>
    </source>
</evidence>
<comment type="similarity">
    <text evidence="2">Belongs to the DoxX family.</text>
</comment>
<accession>A0ABY7GM55</accession>
<evidence type="ECO:0000256" key="1">
    <source>
        <dbReference type="ARBA" id="ARBA00004651"/>
    </source>
</evidence>
<proteinExistence type="inferred from homology"/>
<sequence length="214" mass="24030">MNNKTFSELMAVAIEKTPDIVRLIRHGCDKAKCMDFIAPLLLRLYLAPVFWMAGTKKFISFSDTVEWFGNSEWGLGLPLPYLLVFLVALLETLGALFLLFGFATRAMSLPLMVIMLVAALTTHWSNGWLAIATGSGIFASDRTVGAMERLEQAKQILQAQGDYQWLTENGSLVILNNGIEFAATYFVMLLVLFFMGGGRFVSADYWLVRRYFND</sequence>
<evidence type="ECO:0000313" key="8">
    <source>
        <dbReference type="EMBL" id="WAR45575.1"/>
    </source>
</evidence>
<dbReference type="RefSeq" id="WP_255186484.1">
    <property type="nucleotide sequence ID" value="NZ_CP113517.1"/>
</dbReference>
<reference evidence="8" key="1">
    <citation type="submission" date="2022-11" db="EMBL/GenBank/DDBJ databases">
        <title>Methylomonas rapida sp. nov., Carotenoid-Producing Obligate Methanotrophs with High Growth Characteristics and Biotechnological Potential.</title>
        <authorList>
            <person name="Tikhonova E.N."/>
            <person name="Suleimanov R.Z."/>
            <person name="Miroshnikov K."/>
            <person name="Oshkin I.Y."/>
            <person name="Belova S.E."/>
            <person name="Danilova O.V."/>
            <person name="Ashikhmin A."/>
            <person name="Konopkin A."/>
            <person name="But S.Y."/>
            <person name="Khmelenina V.N."/>
            <person name="Kuznetsov N."/>
            <person name="Pimenov N.V."/>
            <person name="Dedysh S.N."/>
        </authorList>
    </citation>
    <scope>NUCLEOTIDE SEQUENCE</scope>
    <source>
        <strain evidence="8">MP1</strain>
    </source>
</reference>
<dbReference type="Proteomes" id="UP001162780">
    <property type="component" value="Chromosome"/>
</dbReference>
<evidence type="ECO:0000256" key="4">
    <source>
        <dbReference type="ARBA" id="ARBA00022692"/>
    </source>
</evidence>
<feature type="transmembrane region" description="Helical" evidence="7">
    <location>
        <begin position="40"/>
        <end position="59"/>
    </location>
</feature>
<name>A0ABY7GM55_9GAMM</name>
<dbReference type="InterPro" id="IPR032808">
    <property type="entry name" value="DoxX"/>
</dbReference>
<dbReference type="PANTHER" id="PTHR33452">
    <property type="entry name" value="OXIDOREDUCTASE CATD-RELATED"/>
    <property type="match status" value="1"/>
</dbReference>
<evidence type="ECO:0000256" key="2">
    <source>
        <dbReference type="ARBA" id="ARBA00006679"/>
    </source>
</evidence>
<keyword evidence="3" id="KW-1003">Cell membrane</keyword>
<keyword evidence="5 7" id="KW-1133">Transmembrane helix</keyword>
<feature type="transmembrane region" description="Helical" evidence="7">
    <location>
        <begin position="79"/>
        <end position="102"/>
    </location>
</feature>
<keyword evidence="4 7" id="KW-0812">Transmembrane</keyword>
<feature type="transmembrane region" description="Helical" evidence="7">
    <location>
        <begin position="109"/>
        <end position="131"/>
    </location>
</feature>
<dbReference type="EMBL" id="CP113517">
    <property type="protein sequence ID" value="WAR45575.1"/>
    <property type="molecule type" value="Genomic_DNA"/>
</dbReference>
<comment type="subcellular location">
    <subcellularLocation>
        <location evidence="1">Cell membrane</location>
        <topology evidence="1">Multi-pass membrane protein</topology>
    </subcellularLocation>
</comment>
<keyword evidence="6 7" id="KW-0472">Membrane</keyword>
<keyword evidence="9" id="KW-1185">Reference proteome</keyword>
<evidence type="ECO:0000256" key="5">
    <source>
        <dbReference type="ARBA" id="ARBA00022989"/>
    </source>
</evidence>
<dbReference type="PANTHER" id="PTHR33452:SF19">
    <property type="entry name" value="DOXX FAMILY PROTEIN"/>
    <property type="match status" value="1"/>
</dbReference>
<gene>
    <name evidence="8" type="ORF">NM686_003400</name>
</gene>
<dbReference type="Pfam" id="PF07681">
    <property type="entry name" value="DoxX"/>
    <property type="match status" value="1"/>
</dbReference>
<evidence type="ECO:0000256" key="7">
    <source>
        <dbReference type="SAM" id="Phobius"/>
    </source>
</evidence>
<evidence type="ECO:0000256" key="3">
    <source>
        <dbReference type="ARBA" id="ARBA00022475"/>
    </source>
</evidence>
<organism evidence="8 9">
    <name type="scientific">Methylomonas rapida</name>
    <dbReference type="NCBI Taxonomy" id="2963939"/>
    <lineage>
        <taxon>Bacteria</taxon>
        <taxon>Pseudomonadati</taxon>
        <taxon>Pseudomonadota</taxon>
        <taxon>Gammaproteobacteria</taxon>
        <taxon>Methylococcales</taxon>
        <taxon>Methylococcaceae</taxon>
        <taxon>Methylomonas</taxon>
    </lineage>
</organism>
<protein>
    <submittedName>
        <fullName evidence="8">DoxX family protein</fullName>
    </submittedName>
</protein>